<keyword evidence="1" id="KW-0812">Transmembrane</keyword>
<dbReference type="Gene3D" id="3.40.50.2000">
    <property type="entry name" value="Glycogen Phosphorylase B"/>
    <property type="match status" value="2"/>
</dbReference>
<evidence type="ECO:0000259" key="2">
    <source>
        <dbReference type="Pfam" id="PF00534"/>
    </source>
</evidence>
<dbReference type="PANTHER" id="PTHR12526:SF630">
    <property type="entry name" value="GLYCOSYLTRANSFERASE"/>
    <property type="match status" value="1"/>
</dbReference>
<dbReference type="AlphaFoldDB" id="A0A3B1DE32"/>
<dbReference type="PANTHER" id="PTHR12526">
    <property type="entry name" value="GLYCOSYLTRANSFERASE"/>
    <property type="match status" value="1"/>
</dbReference>
<protein>
    <recommendedName>
        <fullName evidence="5">Glycosyl transferase family 1 domain-containing protein</fullName>
    </recommendedName>
</protein>
<evidence type="ECO:0000256" key="1">
    <source>
        <dbReference type="SAM" id="Phobius"/>
    </source>
</evidence>
<organism evidence="4">
    <name type="scientific">hydrothermal vent metagenome</name>
    <dbReference type="NCBI Taxonomy" id="652676"/>
    <lineage>
        <taxon>unclassified sequences</taxon>
        <taxon>metagenomes</taxon>
        <taxon>ecological metagenomes</taxon>
    </lineage>
</organism>
<dbReference type="Pfam" id="PF13439">
    <property type="entry name" value="Glyco_transf_4"/>
    <property type="match status" value="1"/>
</dbReference>
<keyword evidence="1" id="KW-0472">Membrane</keyword>
<gene>
    <name evidence="4" type="ORF">MNBD_NITROSPIRAE01-840</name>
</gene>
<sequence length="392" mass="45068">MHPSDRSRIPSEAERLQGKKILSIYFRHKPGGLCKRLYMMFDALVSAGAEVHYIAVEPYPISSHIRIVPHLLWTPFKKKEGLLFWLYFVSIAPFYLFVVGRRENIDLVSVFGGIYGFFAVFLKVLLQKPIMIFVRADAYEIGQILGRPSFLLFFEEIMSRISFKLSDKIVTVNHHLKKMISTRYRVREDKIEVLFNHIQDLSEEGQIKSKYRKKLKLEGNSFIIITVAILDSRKNIDFLIRVASHLKEPALFLIVGDGSEKNTLKKIAAAVKGNAKIIFTGWQEDVSDFLKASDLFVLPSKHEGCSNALLEALSYGIPCLGSNIPENREVLRFDQLMFDPIDIQTFSDKLGRVILDQDFSKQVRAFSNQAAKQLIFDWDRSIADLHYRLLFL</sequence>
<dbReference type="Pfam" id="PF00534">
    <property type="entry name" value="Glycos_transf_1"/>
    <property type="match status" value="1"/>
</dbReference>
<keyword evidence="1" id="KW-1133">Transmembrane helix</keyword>
<proteinExistence type="predicted"/>
<evidence type="ECO:0000259" key="3">
    <source>
        <dbReference type="Pfam" id="PF13439"/>
    </source>
</evidence>
<evidence type="ECO:0000313" key="4">
    <source>
        <dbReference type="EMBL" id="VAX26907.1"/>
    </source>
</evidence>
<feature type="domain" description="Glycosyltransferase subfamily 4-like N-terminal" evidence="3">
    <location>
        <begin position="31"/>
        <end position="197"/>
    </location>
</feature>
<name>A0A3B1DE32_9ZZZZ</name>
<accession>A0A3B1DE32</accession>
<dbReference type="InterPro" id="IPR028098">
    <property type="entry name" value="Glyco_trans_4-like_N"/>
</dbReference>
<feature type="transmembrane region" description="Helical" evidence="1">
    <location>
        <begin position="107"/>
        <end position="126"/>
    </location>
</feature>
<dbReference type="CDD" id="cd03801">
    <property type="entry name" value="GT4_PimA-like"/>
    <property type="match status" value="1"/>
</dbReference>
<dbReference type="SUPFAM" id="SSF53756">
    <property type="entry name" value="UDP-Glycosyltransferase/glycogen phosphorylase"/>
    <property type="match status" value="1"/>
</dbReference>
<dbReference type="InterPro" id="IPR001296">
    <property type="entry name" value="Glyco_trans_1"/>
</dbReference>
<evidence type="ECO:0008006" key="5">
    <source>
        <dbReference type="Google" id="ProtNLM"/>
    </source>
</evidence>
<dbReference type="GO" id="GO:0016757">
    <property type="term" value="F:glycosyltransferase activity"/>
    <property type="evidence" value="ECO:0007669"/>
    <property type="project" value="InterPro"/>
</dbReference>
<reference evidence="4" key="1">
    <citation type="submission" date="2018-06" db="EMBL/GenBank/DDBJ databases">
        <authorList>
            <person name="Zhirakovskaya E."/>
        </authorList>
    </citation>
    <scope>NUCLEOTIDE SEQUENCE</scope>
</reference>
<feature type="domain" description="Glycosyl transferase family 1" evidence="2">
    <location>
        <begin position="209"/>
        <end position="372"/>
    </location>
</feature>
<dbReference type="EMBL" id="UOGF01000018">
    <property type="protein sequence ID" value="VAX26907.1"/>
    <property type="molecule type" value="Genomic_DNA"/>
</dbReference>
<feature type="transmembrane region" description="Helical" evidence="1">
    <location>
        <begin position="82"/>
        <end position="101"/>
    </location>
</feature>